<organism evidence="1 2">
    <name type="scientific">Blumeria graminis f. sp. triticale</name>
    <dbReference type="NCBI Taxonomy" id="1689686"/>
    <lineage>
        <taxon>Eukaryota</taxon>
        <taxon>Fungi</taxon>
        <taxon>Dikarya</taxon>
        <taxon>Ascomycota</taxon>
        <taxon>Pezizomycotina</taxon>
        <taxon>Leotiomycetes</taxon>
        <taxon>Erysiphales</taxon>
        <taxon>Erysiphaceae</taxon>
        <taxon>Blumeria</taxon>
    </lineage>
</organism>
<evidence type="ECO:0000313" key="2">
    <source>
        <dbReference type="Proteomes" id="UP000683417"/>
    </source>
</evidence>
<proteinExistence type="predicted"/>
<accession>A0A9W4CUZ9</accession>
<reference evidence="1" key="1">
    <citation type="submission" date="2020-10" db="EMBL/GenBank/DDBJ databases">
        <authorList>
            <person name="Muller C M."/>
        </authorList>
    </citation>
    <scope>NUCLEOTIDE SEQUENCE</scope>
    <source>
        <strain evidence="1">THUN-12</strain>
    </source>
</reference>
<comment type="caution">
    <text evidence="1">The sequence shown here is derived from an EMBL/GenBank/DDBJ whole genome shotgun (WGS) entry which is preliminary data.</text>
</comment>
<dbReference type="AlphaFoldDB" id="A0A9W4CUZ9"/>
<protein>
    <submittedName>
        <fullName evidence="1">BgTH12-04525</fullName>
    </submittedName>
</protein>
<name>A0A9W4CUZ9_BLUGR</name>
<gene>
    <name evidence="1" type="ORF">BGTH12_LOCUS225</name>
</gene>
<sequence>MNRNFSFECPTGNEFTKAELLQKVLFAKQFIRPDKPDKQYPDRFVHFGYDIPGELWYYPMAEGPGPHDFVIFNINNRIVGVNSRVLSRPGDDIILPCKFTLVIVTQHILFTCQDMTNNIC</sequence>
<dbReference type="EMBL" id="CAJHIT010000001">
    <property type="protein sequence ID" value="CAD6498867.1"/>
    <property type="molecule type" value="Genomic_DNA"/>
</dbReference>
<dbReference type="Proteomes" id="UP000683417">
    <property type="component" value="Unassembled WGS sequence"/>
</dbReference>
<evidence type="ECO:0000313" key="1">
    <source>
        <dbReference type="EMBL" id="CAD6498867.1"/>
    </source>
</evidence>